<dbReference type="EMBL" id="JAFNEN010000258">
    <property type="protein sequence ID" value="KAG8187829.1"/>
    <property type="molecule type" value="Genomic_DNA"/>
</dbReference>
<sequence length="119" mass="12925">MVFPSSKLIEGGPLVAVSHIQSRRVTVGLKVQFRAPIKLPDVCMEHKGAPLPMQCCHLFAQVDAKGAPYSQLFNMGPPYNECGFTPSVCITQWVWVSMLLTDITPKSSSGTSSSCCHTL</sequence>
<organism evidence="1 2">
    <name type="scientific">Oedothorax gibbosus</name>
    <dbReference type="NCBI Taxonomy" id="931172"/>
    <lineage>
        <taxon>Eukaryota</taxon>
        <taxon>Metazoa</taxon>
        <taxon>Ecdysozoa</taxon>
        <taxon>Arthropoda</taxon>
        <taxon>Chelicerata</taxon>
        <taxon>Arachnida</taxon>
        <taxon>Araneae</taxon>
        <taxon>Araneomorphae</taxon>
        <taxon>Entelegynae</taxon>
        <taxon>Araneoidea</taxon>
        <taxon>Linyphiidae</taxon>
        <taxon>Erigoninae</taxon>
        <taxon>Oedothorax</taxon>
    </lineage>
</organism>
<comment type="caution">
    <text evidence="1">The sequence shown here is derived from an EMBL/GenBank/DDBJ whole genome shotgun (WGS) entry which is preliminary data.</text>
</comment>
<protein>
    <submittedName>
        <fullName evidence="1">Uncharacterized protein</fullName>
    </submittedName>
</protein>
<dbReference type="AlphaFoldDB" id="A0AAV6UUH1"/>
<dbReference type="Proteomes" id="UP000827092">
    <property type="component" value="Unassembled WGS sequence"/>
</dbReference>
<evidence type="ECO:0000313" key="1">
    <source>
        <dbReference type="EMBL" id="KAG8187829.1"/>
    </source>
</evidence>
<gene>
    <name evidence="1" type="ORF">JTE90_001203</name>
</gene>
<reference evidence="1 2" key="1">
    <citation type="journal article" date="2022" name="Nat. Ecol. Evol.">
        <title>A masculinizing supergene underlies an exaggerated male reproductive morph in a spider.</title>
        <authorList>
            <person name="Hendrickx F."/>
            <person name="De Corte Z."/>
            <person name="Sonet G."/>
            <person name="Van Belleghem S.M."/>
            <person name="Kostlbacher S."/>
            <person name="Vangestel C."/>
        </authorList>
    </citation>
    <scope>NUCLEOTIDE SEQUENCE [LARGE SCALE GENOMIC DNA]</scope>
    <source>
        <strain evidence="1">W744_W776</strain>
    </source>
</reference>
<name>A0AAV6UUH1_9ARAC</name>
<proteinExistence type="predicted"/>
<evidence type="ECO:0000313" key="2">
    <source>
        <dbReference type="Proteomes" id="UP000827092"/>
    </source>
</evidence>
<accession>A0AAV6UUH1</accession>
<keyword evidence="2" id="KW-1185">Reference proteome</keyword>